<proteinExistence type="predicted"/>
<reference evidence="1" key="1">
    <citation type="submission" date="2020-01" db="EMBL/GenBank/DDBJ databases">
        <title>Development of genomics and gene disruption for Polysphondylium violaceum indicates a role for the polyketide synthase stlB in stalk morphogenesis.</title>
        <authorList>
            <person name="Narita B."/>
            <person name="Kawabe Y."/>
            <person name="Kin K."/>
            <person name="Saito T."/>
            <person name="Gibbs R."/>
            <person name="Kuspa A."/>
            <person name="Muzny D."/>
            <person name="Queller D."/>
            <person name="Richards S."/>
            <person name="Strassman J."/>
            <person name="Sucgang R."/>
            <person name="Worley K."/>
            <person name="Schaap P."/>
        </authorList>
    </citation>
    <scope>NUCLEOTIDE SEQUENCE</scope>
    <source>
        <strain evidence="1">QSvi11</strain>
    </source>
</reference>
<evidence type="ECO:0000313" key="2">
    <source>
        <dbReference type="Proteomes" id="UP000695562"/>
    </source>
</evidence>
<gene>
    <name evidence="1" type="ORF">CYY_007323</name>
</gene>
<dbReference type="OrthoDB" id="8954335at2759"/>
<dbReference type="Proteomes" id="UP000695562">
    <property type="component" value="Unassembled WGS sequence"/>
</dbReference>
<keyword evidence="2" id="KW-1185">Reference proteome</keyword>
<organism evidence="1 2">
    <name type="scientific">Polysphondylium violaceum</name>
    <dbReference type="NCBI Taxonomy" id="133409"/>
    <lineage>
        <taxon>Eukaryota</taxon>
        <taxon>Amoebozoa</taxon>
        <taxon>Evosea</taxon>
        <taxon>Eumycetozoa</taxon>
        <taxon>Dictyostelia</taxon>
        <taxon>Dictyosteliales</taxon>
        <taxon>Dictyosteliaceae</taxon>
        <taxon>Polysphondylium</taxon>
    </lineage>
</organism>
<dbReference type="EMBL" id="AJWJ01000383">
    <property type="protein sequence ID" value="KAF2071364.1"/>
    <property type="molecule type" value="Genomic_DNA"/>
</dbReference>
<evidence type="ECO:0000313" key="1">
    <source>
        <dbReference type="EMBL" id="KAF2071364.1"/>
    </source>
</evidence>
<name>A0A8J4PPT3_9MYCE</name>
<comment type="caution">
    <text evidence="1">The sequence shown here is derived from an EMBL/GenBank/DDBJ whole genome shotgun (WGS) entry which is preliminary data.</text>
</comment>
<accession>A0A8J4PPT3</accession>
<protein>
    <submittedName>
        <fullName evidence="1">Uncharacterized protein</fullName>
    </submittedName>
</protein>
<sequence length="237" mass="26778">MGSILNDDVDQPGTIPIIGDTIAFFGNPGSELSSLLNILFGSTIFTPPNILTHDGLATQTHTVGYSIFTYNLLYGAGEKIKEGLQENLNYKAVFVFNPGSSVNDEISTVSMILKSLNEDERRKLDYAIIYTKVSPVVNEMEENGILATHHQQLLPQPKKHTILERLKEPIDNSPIKKTLKEFIKSFSPSTFPKKNRDLNPDLYEKICARKDKKIFQLEQEIITLKKLYNNLMMMITN</sequence>
<dbReference type="AlphaFoldDB" id="A0A8J4PPT3"/>